<sequence length="119" mass="13815">MQIPGLPEYGYARGICLQQGYDVCILFDGDILSLRAAESDQLRIFELKVLRLLKKLHILRVGARISGFDIAYAESVQRLHDEELIGYRKRDSFRLRSVPKGCIKYLQAFHWVPPFLEVY</sequence>
<organism evidence="1">
    <name type="scientific">bioreactor metagenome</name>
    <dbReference type="NCBI Taxonomy" id="1076179"/>
    <lineage>
        <taxon>unclassified sequences</taxon>
        <taxon>metagenomes</taxon>
        <taxon>ecological metagenomes</taxon>
    </lineage>
</organism>
<dbReference type="EMBL" id="VSSQ01122293">
    <property type="protein sequence ID" value="MPN54246.1"/>
    <property type="molecule type" value="Genomic_DNA"/>
</dbReference>
<name>A0A645ISZ2_9ZZZZ</name>
<evidence type="ECO:0000313" key="1">
    <source>
        <dbReference type="EMBL" id="MPN54246.1"/>
    </source>
</evidence>
<comment type="caution">
    <text evidence="1">The sequence shown here is derived from an EMBL/GenBank/DDBJ whole genome shotgun (WGS) entry which is preliminary data.</text>
</comment>
<proteinExistence type="predicted"/>
<gene>
    <name evidence="1" type="ORF">SDC9_201916</name>
</gene>
<protein>
    <submittedName>
        <fullName evidence="1">Uncharacterized protein</fullName>
    </submittedName>
</protein>
<accession>A0A645ISZ2</accession>
<reference evidence="1" key="1">
    <citation type="submission" date="2019-08" db="EMBL/GenBank/DDBJ databases">
        <authorList>
            <person name="Kucharzyk K."/>
            <person name="Murdoch R.W."/>
            <person name="Higgins S."/>
            <person name="Loffler F."/>
        </authorList>
    </citation>
    <scope>NUCLEOTIDE SEQUENCE</scope>
</reference>
<dbReference type="AlphaFoldDB" id="A0A645ISZ2"/>